<gene>
    <name evidence="2" type="ORF">Asppvi_000108</name>
</gene>
<proteinExistence type="predicted"/>
<dbReference type="RefSeq" id="XP_043152356.1">
    <property type="nucleotide sequence ID" value="XM_043296421.1"/>
</dbReference>
<evidence type="ECO:0000313" key="3">
    <source>
        <dbReference type="Proteomes" id="UP001043456"/>
    </source>
</evidence>
<dbReference type="EMBL" id="BHVY01000001">
    <property type="protein sequence ID" value="GIJ81609.1"/>
    <property type="molecule type" value="Genomic_DNA"/>
</dbReference>
<dbReference type="OrthoDB" id="10546980at2759"/>
<sequence>MSSPAAAAALASTVTSAAALGFVPVAVRFQLFDILADLDKPVSGQDVLTALQDRSNGKTRQDVPCMHLVSSRSTASL</sequence>
<organism evidence="2 3">
    <name type="scientific">Aspergillus pseudoviridinutans</name>
    <dbReference type="NCBI Taxonomy" id="1517512"/>
    <lineage>
        <taxon>Eukaryota</taxon>
        <taxon>Fungi</taxon>
        <taxon>Dikarya</taxon>
        <taxon>Ascomycota</taxon>
        <taxon>Pezizomycotina</taxon>
        <taxon>Eurotiomycetes</taxon>
        <taxon>Eurotiomycetidae</taxon>
        <taxon>Eurotiales</taxon>
        <taxon>Aspergillaceae</taxon>
        <taxon>Aspergillus</taxon>
        <taxon>Aspergillus subgen. Fumigati</taxon>
    </lineage>
</organism>
<protein>
    <submittedName>
        <fullName evidence="2">Uncharacterized protein</fullName>
    </submittedName>
</protein>
<evidence type="ECO:0000313" key="2">
    <source>
        <dbReference type="EMBL" id="GIJ81609.1"/>
    </source>
</evidence>
<feature type="region of interest" description="Disordered" evidence="1">
    <location>
        <begin position="53"/>
        <end position="77"/>
    </location>
</feature>
<reference evidence="2 3" key="1">
    <citation type="submission" date="2018-10" db="EMBL/GenBank/DDBJ databases">
        <title>Pan-genome distribution and transcriptional activeness of fungal secondary metabolism genes in Aspergillus section Fumigati.</title>
        <authorList>
            <person name="Takahashi H."/>
            <person name="Umemura M."/>
            <person name="Ninomiya A."/>
            <person name="Kusuya Y."/>
            <person name="Urayama S."/>
            <person name="Shimizu M."/>
            <person name="Watanabe A."/>
            <person name="Kamei K."/>
            <person name="Yaguchi T."/>
            <person name="Hagiwara D."/>
        </authorList>
    </citation>
    <scope>NUCLEOTIDE SEQUENCE [LARGE SCALE GENOMIC DNA]</scope>
    <source>
        <strain evidence="2 3">IFM 55266</strain>
    </source>
</reference>
<comment type="caution">
    <text evidence="2">The sequence shown here is derived from an EMBL/GenBank/DDBJ whole genome shotgun (WGS) entry which is preliminary data.</text>
</comment>
<name>A0A9P3EP12_9EURO</name>
<dbReference type="GeneID" id="66998721"/>
<dbReference type="Proteomes" id="UP001043456">
    <property type="component" value="Unassembled WGS sequence"/>
</dbReference>
<dbReference type="AlphaFoldDB" id="A0A9P3EP12"/>
<keyword evidence="3" id="KW-1185">Reference proteome</keyword>
<accession>A0A9P3EP12</accession>
<evidence type="ECO:0000256" key="1">
    <source>
        <dbReference type="SAM" id="MobiDB-lite"/>
    </source>
</evidence>